<proteinExistence type="inferred from homology"/>
<keyword evidence="6 7" id="KW-0472">Membrane</keyword>
<evidence type="ECO:0000259" key="8">
    <source>
        <dbReference type="PROSITE" id="PS50928"/>
    </source>
</evidence>
<organism evidence="9 10">
    <name type="scientific">Paenibacillus thalictri</name>
    <dbReference type="NCBI Taxonomy" id="2527873"/>
    <lineage>
        <taxon>Bacteria</taxon>
        <taxon>Bacillati</taxon>
        <taxon>Bacillota</taxon>
        <taxon>Bacilli</taxon>
        <taxon>Bacillales</taxon>
        <taxon>Paenibacillaceae</taxon>
        <taxon>Paenibacillus</taxon>
    </lineage>
</organism>
<dbReference type="Gene3D" id="1.10.3720.10">
    <property type="entry name" value="MetI-like"/>
    <property type="match status" value="1"/>
</dbReference>
<evidence type="ECO:0000313" key="9">
    <source>
        <dbReference type="EMBL" id="TBL76662.1"/>
    </source>
</evidence>
<dbReference type="EMBL" id="SIRE01000013">
    <property type="protein sequence ID" value="TBL76662.1"/>
    <property type="molecule type" value="Genomic_DNA"/>
</dbReference>
<dbReference type="CDD" id="cd06261">
    <property type="entry name" value="TM_PBP2"/>
    <property type="match status" value="1"/>
</dbReference>
<keyword evidence="4 7" id="KW-0812">Transmembrane</keyword>
<dbReference type="GO" id="GO:0005886">
    <property type="term" value="C:plasma membrane"/>
    <property type="evidence" value="ECO:0007669"/>
    <property type="project" value="UniProtKB-SubCell"/>
</dbReference>
<dbReference type="OrthoDB" id="9785836at2"/>
<dbReference type="SUPFAM" id="SSF161098">
    <property type="entry name" value="MetI-like"/>
    <property type="match status" value="1"/>
</dbReference>
<comment type="subcellular location">
    <subcellularLocation>
        <location evidence="1 7">Cell membrane</location>
        <topology evidence="1 7">Multi-pass membrane protein</topology>
    </subcellularLocation>
</comment>
<evidence type="ECO:0000256" key="3">
    <source>
        <dbReference type="ARBA" id="ARBA00022475"/>
    </source>
</evidence>
<comment type="similarity">
    <text evidence="7">Belongs to the binding-protein-dependent transport system permease family.</text>
</comment>
<dbReference type="PANTHER" id="PTHR30193">
    <property type="entry name" value="ABC TRANSPORTER PERMEASE PROTEIN"/>
    <property type="match status" value="1"/>
</dbReference>
<name>A0A4Q9DMV0_9BACL</name>
<feature type="transmembrane region" description="Helical" evidence="7">
    <location>
        <begin position="61"/>
        <end position="85"/>
    </location>
</feature>
<evidence type="ECO:0000256" key="2">
    <source>
        <dbReference type="ARBA" id="ARBA00022448"/>
    </source>
</evidence>
<feature type="transmembrane region" description="Helical" evidence="7">
    <location>
        <begin position="195"/>
        <end position="217"/>
    </location>
</feature>
<keyword evidence="2 7" id="KW-0813">Transport</keyword>
<keyword evidence="5 7" id="KW-1133">Transmembrane helix</keyword>
<feature type="domain" description="ABC transmembrane type-1" evidence="8">
    <location>
        <begin position="57"/>
        <end position="275"/>
    </location>
</feature>
<feature type="transmembrane region" description="Helical" evidence="7">
    <location>
        <begin position="97"/>
        <end position="117"/>
    </location>
</feature>
<dbReference type="AlphaFoldDB" id="A0A4Q9DMV0"/>
<evidence type="ECO:0000256" key="5">
    <source>
        <dbReference type="ARBA" id="ARBA00022989"/>
    </source>
</evidence>
<accession>A0A4Q9DMV0</accession>
<dbReference type="PANTHER" id="PTHR30193:SF44">
    <property type="entry name" value="LACTOSE TRANSPORT SYSTEM PERMEASE PROTEIN LACF"/>
    <property type="match status" value="1"/>
</dbReference>
<dbReference type="PROSITE" id="PS50928">
    <property type="entry name" value="ABC_TM1"/>
    <property type="match status" value="1"/>
</dbReference>
<feature type="transmembrane region" description="Helical" evidence="7">
    <location>
        <begin position="261"/>
        <end position="279"/>
    </location>
</feature>
<keyword evidence="10" id="KW-1185">Reference proteome</keyword>
<evidence type="ECO:0000256" key="6">
    <source>
        <dbReference type="ARBA" id="ARBA00023136"/>
    </source>
</evidence>
<dbReference type="GO" id="GO:0055085">
    <property type="term" value="P:transmembrane transport"/>
    <property type="evidence" value="ECO:0007669"/>
    <property type="project" value="InterPro"/>
</dbReference>
<dbReference type="InterPro" id="IPR000515">
    <property type="entry name" value="MetI-like"/>
</dbReference>
<dbReference type="Proteomes" id="UP000293142">
    <property type="component" value="Unassembled WGS sequence"/>
</dbReference>
<reference evidence="9 10" key="1">
    <citation type="submission" date="2019-02" db="EMBL/GenBank/DDBJ databases">
        <title>Paenibacillus sp. nov., isolated from surface-sterilized tissue of Thalictrum simplex L.</title>
        <authorList>
            <person name="Tuo L."/>
        </authorList>
    </citation>
    <scope>NUCLEOTIDE SEQUENCE [LARGE SCALE GENOMIC DNA]</scope>
    <source>
        <strain evidence="9 10">N2SHLJ1</strain>
    </source>
</reference>
<evidence type="ECO:0000256" key="4">
    <source>
        <dbReference type="ARBA" id="ARBA00022692"/>
    </source>
</evidence>
<dbReference type="InterPro" id="IPR051393">
    <property type="entry name" value="ABC_transporter_permease"/>
</dbReference>
<dbReference type="InterPro" id="IPR035906">
    <property type="entry name" value="MetI-like_sf"/>
</dbReference>
<evidence type="ECO:0000313" key="10">
    <source>
        <dbReference type="Proteomes" id="UP000293142"/>
    </source>
</evidence>
<gene>
    <name evidence="9" type="ORF">EYB31_19275</name>
</gene>
<evidence type="ECO:0000256" key="7">
    <source>
        <dbReference type="RuleBase" id="RU363032"/>
    </source>
</evidence>
<dbReference type="Pfam" id="PF00528">
    <property type="entry name" value="BPD_transp_1"/>
    <property type="match status" value="1"/>
</dbReference>
<comment type="caution">
    <text evidence="9">The sequence shown here is derived from an EMBL/GenBank/DDBJ whole genome shotgun (WGS) entry which is preliminary data.</text>
</comment>
<sequence>MMLPAIILLFINNYMPMFGVLIAFKNVNYQQGIWGSPWVGLTNFKFLFASNDAWVITRNTLLYNVVFIVFNLIFPVAFAIMFNELRNKLLAKFHQSVLFLPHFLSWVVVSFLLFAFLGQEHGLMNMKLLPALGLEPKEWYAKPEYWPYILPLVNLWKHMGYYTVIYLAAIVGIDRECYEAAYLDGASKWQQIRNITIPLLFPVIITMTLLQIGRIFYADFGLFFQATMNAGALYPTTSVIDTYVYNSFLVTGNIGMSSAAGLYQSVVGLLMVLGSNLIVRKISKENALF</sequence>
<evidence type="ECO:0000256" key="1">
    <source>
        <dbReference type="ARBA" id="ARBA00004651"/>
    </source>
</evidence>
<keyword evidence="3" id="KW-1003">Cell membrane</keyword>
<protein>
    <submittedName>
        <fullName evidence="9">Sugar ABC transporter permease</fullName>
    </submittedName>
</protein>